<dbReference type="PANTHER" id="PTHR35526:SF3">
    <property type="entry name" value="ANTI-SIGMA-F FACTOR RSBW"/>
    <property type="match status" value="1"/>
</dbReference>
<keyword evidence="1" id="KW-0808">Transferase</keyword>
<dbReference type="Gene3D" id="3.30.565.10">
    <property type="entry name" value="Histidine kinase-like ATPase, C-terminal domain"/>
    <property type="match status" value="1"/>
</dbReference>
<comment type="caution">
    <text evidence="3">The sequence shown here is derived from an EMBL/GenBank/DDBJ whole genome shotgun (WGS) entry which is preliminary data.</text>
</comment>
<keyword evidence="4" id="KW-1185">Reference proteome</keyword>
<name>A0ABS3Y3E5_9ACTN</name>
<keyword evidence="1" id="KW-0418">Kinase</keyword>
<keyword evidence="3" id="KW-0067">ATP-binding</keyword>
<keyword evidence="1" id="KW-0723">Serine/threonine-protein kinase</keyword>
<dbReference type="PANTHER" id="PTHR35526">
    <property type="entry name" value="ANTI-SIGMA-F FACTOR RSBW-RELATED"/>
    <property type="match status" value="1"/>
</dbReference>
<dbReference type="Proteomes" id="UP000721954">
    <property type="component" value="Unassembled WGS sequence"/>
</dbReference>
<sequence>MWALERTVGNALLHGVPLGREFCVRLDMDGSLVRLEVRDSGEGRPEVRTSGADEETGRGLLLVEALADDCGVTEHVVGKSVWLHFKLKPELEGAG</sequence>
<reference evidence="3 4" key="1">
    <citation type="submission" date="2021-02" db="EMBL/GenBank/DDBJ databases">
        <title>Streptomyces spirodelae sp. nov., isolated from duckweed.</title>
        <authorList>
            <person name="Saimee Y."/>
            <person name="Duangmal K."/>
        </authorList>
    </citation>
    <scope>NUCLEOTIDE SEQUENCE [LARGE SCALE GENOMIC DNA]</scope>
    <source>
        <strain evidence="3 4">DSM 42105</strain>
    </source>
</reference>
<dbReference type="Pfam" id="PF13581">
    <property type="entry name" value="HATPase_c_2"/>
    <property type="match status" value="1"/>
</dbReference>
<protein>
    <submittedName>
        <fullName evidence="3">ATP-binding protein</fullName>
    </submittedName>
</protein>
<gene>
    <name evidence="3" type="ORF">JW613_28140</name>
</gene>
<dbReference type="CDD" id="cd16936">
    <property type="entry name" value="HATPase_RsbW-like"/>
    <property type="match status" value="1"/>
</dbReference>
<evidence type="ECO:0000256" key="1">
    <source>
        <dbReference type="ARBA" id="ARBA00022527"/>
    </source>
</evidence>
<keyword evidence="3" id="KW-0547">Nucleotide-binding</keyword>
<organism evidence="3 4">
    <name type="scientific">Streptomyces smyrnaeus</name>
    <dbReference type="NCBI Taxonomy" id="1387713"/>
    <lineage>
        <taxon>Bacteria</taxon>
        <taxon>Bacillati</taxon>
        <taxon>Actinomycetota</taxon>
        <taxon>Actinomycetes</taxon>
        <taxon>Kitasatosporales</taxon>
        <taxon>Streptomycetaceae</taxon>
        <taxon>Streptomyces</taxon>
    </lineage>
</organism>
<proteinExistence type="predicted"/>
<evidence type="ECO:0000313" key="4">
    <source>
        <dbReference type="Proteomes" id="UP000721954"/>
    </source>
</evidence>
<dbReference type="SUPFAM" id="SSF55874">
    <property type="entry name" value="ATPase domain of HSP90 chaperone/DNA topoisomerase II/histidine kinase"/>
    <property type="match status" value="1"/>
</dbReference>
<dbReference type="InterPro" id="IPR050267">
    <property type="entry name" value="Anti-sigma-factor_SerPK"/>
</dbReference>
<dbReference type="EMBL" id="JAFFZM010000020">
    <property type="protein sequence ID" value="MBO8202135.1"/>
    <property type="molecule type" value="Genomic_DNA"/>
</dbReference>
<evidence type="ECO:0000313" key="3">
    <source>
        <dbReference type="EMBL" id="MBO8202135.1"/>
    </source>
</evidence>
<dbReference type="InterPro" id="IPR036890">
    <property type="entry name" value="HATPase_C_sf"/>
</dbReference>
<accession>A0ABS3Y3E5</accession>
<feature type="domain" description="Histidine kinase/HSP90-like ATPase" evidence="2">
    <location>
        <begin position="10"/>
        <end position="83"/>
    </location>
</feature>
<evidence type="ECO:0000259" key="2">
    <source>
        <dbReference type="Pfam" id="PF13581"/>
    </source>
</evidence>
<dbReference type="InterPro" id="IPR003594">
    <property type="entry name" value="HATPase_dom"/>
</dbReference>
<dbReference type="GO" id="GO:0005524">
    <property type="term" value="F:ATP binding"/>
    <property type="evidence" value="ECO:0007669"/>
    <property type="project" value="UniProtKB-KW"/>
</dbReference>